<accession>A0ABD0Z2B0</accession>
<keyword evidence="2" id="KW-1185">Reference proteome</keyword>
<evidence type="ECO:0000313" key="2">
    <source>
        <dbReference type="Proteomes" id="UP001558652"/>
    </source>
</evidence>
<reference evidence="1 2" key="1">
    <citation type="submission" date="2024-07" db="EMBL/GenBank/DDBJ databases">
        <title>Chromosome-level genome assembly of the water stick insect Ranatra chinensis (Heteroptera: Nepidae).</title>
        <authorList>
            <person name="Liu X."/>
        </authorList>
    </citation>
    <scope>NUCLEOTIDE SEQUENCE [LARGE SCALE GENOMIC DNA]</scope>
    <source>
        <strain evidence="1">Cailab_2021Rc</strain>
        <tissue evidence="1">Muscle</tissue>
    </source>
</reference>
<dbReference type="EMBL" id="JBFDAA010000004">
    <property type="protein sequence ID" value="KAL1137827.1"/>
    <property type="molecule type" value="Genomic_DNA"/>
</dbReference>
<gene>
    <name evidence="1" type="ORF">AAG570_009523</name>
</gene>
<dbReference type="AlphaFoldDB" id="A0ABD0Z2B0"/>
<evidence type="ECO:0000313" key="1">
    <source>
        <dbReference type="EMBL" id="KAL1137827.1"/>
    </source>
</evidence>
<evidence type="ECO:0008006" key="3">
    <source>
        <dbReference type="Google" id="ProtNLM"/>
    </source>
</evidence>
<proteinExistence type="predicted"/>
<protein>
    <recommendedName>
        <fullName evidence="3">Peptidase S8 pro-domain domain-containing protein</fullName>
    </recommendedName>
</protein>
<organism evidence="1 2">
    <name type="scientific">Ranatra chinensis</name>
    <dbReference type="NCBI Taxonomy" id="642074"/>
    <lineage>
        <taxon>Eukaryota</taxon>
        <taxon>Metazoa</taxon>
        <taxon>Ecdysozoa</taxon>
        <taxon>Arthropoda</taxon>
        <taxon>Hexapoda</taxon>
        <taxon>Insecta</taxon>
        <taxon>Pterygota</taxon>
        <taxon>Neoptera</taxon>
        <taxon>Paraneoptera</taxon>
        <taxon>Hemiptera</taxon>
        <taxon>Heteroptera</taxon>
        <taxon>Panheteroptera</taxon>
        <taxon>Nepomorpha</taxon>
        <taxon>Nepidae</taxon>
        <taxon>Ranatrinae</taxon>
        <taxon>Ranatra</taxon>
    </lineage>
</organism>
<sequence>MASKRRNMFHKNKKLVCPAEPQSRLPPRRDMALVDPRHAAVLVFTAVLGHLAASPSIAVLAAVSKTSSEVAASTGVVYTNQFAVRLPPSADGPRTAQKIADKFGFINIGQGYLERKPDRQLFPPGLGHSLYQGYYAGALGNPTMANLLLRSYMGLEKGLEKKKIVPAVPDNVWNNEFAPMDDNGPQDLMI</sequence>
<dbReference type="Proteomes" id="UP001558652">
    <property type="component" value="Unassembled WGS sequence"/>
</dbReference>
<name>A0ABD0Z2B0_9HEMI</name>
<comment type="caution">
    <text evidence="1">The sequence shown here is derived from an EMBL/GenBank/DDBJ whole genome shotgun (WGS) entry which is preliminary data.</text>
</comment>